<dbReference type="SMART" id="SM00943">
    <property type="entry name" value="Prim-Pol"/>
    <property type="match status" value="1"/>
</dbReference>
<feature type="domain" description="Primase C-terminal 1" evidence="1">
    <location>
        <begin position="193"/>
        <end position="258"/>
    </location>
</feature>
<dbReference type="Gene3D" id="3.30.720.160">
    <property type="entry name" value="Bifunctional DNA primase/polymerase, N-terminal"/>
    <property type="match status" value="1"/>
</dbReference>
<gene>
    <name evidence="3" type="ORF">C426_0596</name>
</gene>
<evidence type="ECO:0000313" key="3">
    <source>
        <dbReference type="EMBL" id="EKF51968.1"/>
    </source>
</evidence>
<dbReference type="EMBL" id="AMQS01000007">
    <property type="protein sequence ID" value="EKF51968.1"/>
    <property type="molecule type" value="Genomic_DNA"/>
</dbReference>
<dbReference type="Pfam" id="PF09250">
    <property type="entry name" value="Prim-Pol"/>
    <property type="match status" value="1"/>
</dbReference>
<dbReference type="InterPro" id="IPR015330">
    <property type="entry name" value="DNA_primase/pol_bifunc_N"/>
</dbReference>
<dbReference type="RefSeq" id="WP_003134892.1">
    <property type="nucleotide sequence ID" value="NZ_AMQS01000007.1"/>
</dbReference>
<protein>
    <recommendedName>
        <fullName evidence="5">Phage protein</fullName>
    </recommendedName>
</protein>
<dbReference type="eggNOG" id="COG5519">
    <property type="taxonomic scope" value="Bacteria"/>
</dbReference>
<sequence>MENIMLETALRYAKLGISVIPVSRDKAPLIEFADREPLTEEEIISIWTQNPTANIAMKCDKFVVVDVDVHNNVNGYESIEPLLNEKWWLPTLSQTTASGGKQYIFLKREDMVITQRIGFLEGVDIKAHDNNYVVIPPSMTRKGQYKWDNQLPIVTAPKELVREIMKGKDNFSPSDFSAFTTAGSSKTAKLFEMIVHGLGDNGGRNNALAKFIGGLFLRNVDFNAVYQLAKQVNHATADPLDEKEFERTFESMFKKEMRRRNGTRSDGS</sequence>
<reference evidence="3 4" key="1">
    <citation type="journal article" date="2012" name="J. Bacteriol.">
        <title>Genome Sequence of the Bacteriocin-Producing Strain Lactococcus garvieae DCC43.</title>
        <authorList>
            <person name="Gabrielsen C."/>
            <person name="Brede D.A."/>
            <person name="Hernandez P.E."/>
            <person name="Nes I.F."/>
            <person name="Diep D.B."/>
        </authorList>
    </citation>
    <scope>NUCLEOTIDE SEQUENCE [LARGE SCALE GENOMIC DNA]</scope>
    <source>
        <strain evidence="3 4">DCC43</strain>
    </source>
</reference>
<evidence type="ECO:0000259" key="1">
    <source>
        <dbReference type="SMART" id="SM00942"/>
    </source>
</evidence>
<dbReference type="PATRIC" id="fig|1231377.3.peg.597"/>
<dbReference type="Pfam" id="PF08708">
    <property type="entry name" value="PriCT_1"/>
    <property type="match status" value="1"/>
</dbReference>
<evidence type="ECO:0000259" key="2">
    <source>
        <dbReference type="SMART" id="SM00943"/>
    </source>
</evidence>
<comment type="caution">
    <text evidence="3">The sequence shown here is derived from an EMBL/GenBank/DDBJ whole genome shotgun (WGS) entry which is preliminary data.</text>
</comment>
<name>K2NWN8_9LACT</name>
<evidence type="ECO:0000313" key="4">
    <source>
        <dbReference type="Proteomes" id="UP000006787"/>
    </source>
</evidence>
<dbReference type="CDD" id="cd04859">
    <property type="entry name" value="Prim_Pol"/>
    <property type="match status" value="1"/>
</dbReference>
<dbReference type="SMART" id="SM00942">
    <property type="entry name" value="PriCT_1"/>
    <property type="match status" value="1"/>
</dbReference>
<evidence type="ECO:0008006" key="5">
    <source>
        <dbReference type="Google" id="ProtNLM"/>
    </source>
</evidence>
<organism evidence="3 4">
    <name type="scientific">Lactococcus garvieae DCC43</name>
    <dbReference type="NCBI Taxonomy" id="1231377"/>
    <lineage>
        <taxon>Bacteria</taxon>
        <taxon>Bacillati</taxon>
        <taxon>Bacillota</taxon>
        <taxon>Bacilli</taxon>
        <taxon>Lactobacillales</taxon>
        <taxon>Streptococcaceae</taxon>
        <taxon>Lactococcus</taxon>
    </lineage>
</organism>
<dbReference type="Proteomes" id="UP000006787">
    <property type="component" value="Unassembled WGS sequence"/>
</dbReference>
<dbReference type="AlphaFoldDB" id="K2NWN8"/>
<dbReference type="SUPFAM" id="SSF56747">
    <property type="entry name" value="Prim-pol domain"/>
    <property type="match status" value="1"/>
</dbReference>
<feature type="domain" description="DNA primase/polymerase bifunctional N-terminal" evidence="2">
    <location>
        <begin position="9"/>
        <end position="160"/>
    </location>
</feature>
<accession>K2NWN8</accession>
<proteinExistence type="predicted"/>
<dbReference type="InterPro" id="IPR014820">
    <property type="entry name" value="PriCT_1"/>
</dbReference>